<dbReference type="AlphaFoldDB" id="T1DV49"/>
<comment type="caution">
    <text evidence="1">The sequence shown here is derived from an EMBL/GenBank/DDBJ whole genome shotgun (WGS) entry which is preliminary data.</text>
</comment>
<protein>
    <submittedName>
        <fullName evidence="1">Uncharacterized protein</fullName>
    </submittedName>
</protein>
<sequence>MLLQTLFSGFFAFYENLSNDDKNAMPNTKGRKEILHF</sequence>
<proteinExistence type="predicted"/>
<evidence type="ECO:0000313" key="1">
    <source>
        <dbReference type="EMBL" id="GAD18413.1"/>
    </source>
</evidence>
<reference evidence="1 2" key="1">
    <citation type="journal article" date="2013" name="Genome Announc.">
        <title>Draft Genome Sequence of Helicobacter fennelliae Strain MRY12-0050, Isolated from a Bacteremia Patient.</title>
        <authorList>
            <person name="Rimbara E."/>
            <person name="Matsui M."/>
            <person name="Mori S."/>
            <person name="Suzuki S."/>
            <person name="Suzuki M."/>
            <person name="Kim H."/>
            <person name="Sekizuka T."/>
            <person name="Kuroda M."/>
            <person name="Shibayama K."/>
        </authorList>
    </citation>
    <scope>NUCLEOTIDE SEQUENCE [LARGE SCALE GENOMIC DNA]</scope>
    <source>
        <strain evidence="1 2">MRY12-0050</strain>
    </source>
</reference>
<dbReference type="STRING" id="1325130.HFN_2341"/>
<keyword evidence="2" id="KW-1185">Reference proteome</keyword>
<dbReference type="EMBL" id="BASD01000005">
    <property type="protein sequence ID" value="GAD18413.1"/>
    <property type="molecule type" value="Genomic_DNA"/>
</dbReference>
<evidence type="ECO:0000313" key="2">
    <source>
        <dbReference type="Proteomes" id="UP000018143"/>
    </source>
</evidence>
<gene>
    <name evidence="1" type="ORF">HFN_2341</name>
</gene>
<organism evidence="1 2">
    <name type="scientific">Helicobacter fennelliae MRY12-0050</name>
    <dbReference type="NCBI Taxonomy" id="1325130"/>
    <lineage>
        <taxon>Bacteria</taxon>
        <taxon>Pseudomonadati</taxon>
        <taxon>Campylobacterota</taxon>
        <taxon>Epsilonproteobacteria</taxon>
        <taxon>Campylobacterales</taxon>
        <taxon>Helicobacteraceae</taxon>
        <taxon>Helicobacter</taxon>
    </lineage>
</organism>
<name>T1DV49_9HELI</name>
<accession>T1DV49</accession>
<dbReference type="Proteomes" id="UP000018143">
    <property type="component" value="Unassembled WGS sequence"/>
</dbReference>